<dbReference type="InterPro" id="IPR025935">
    <property type="entry name" value="AbiH"/>
</dbReference>
<name>A0A7X0ZF00_9LIST</name>
<accession>A0A7X0ZF00</accession>
<comment type="caution">
    <text evidence="1">The sequence shown here is derived from an EMBL/GenBank/DDBJ whole genome shotgun (WGS) entry which is preliminary data.</text>
</comment>
<dbReference type="Pfam" id="PF14253">
    <property type="entry name" value="AbiH"/>
    <property type="match status" value="1"/>
</dbReference>
<organism evidence="1 2">
    <name type="scientific">Listeria cossartiae subsp. cayugensis</name>
    <dbReference type="NCBI Taxonomy" id="2713505"/>
    <lineage>
        <taxon>Bacteria</taxon>
        <taxon>Bacillati</taxon>
        <taxon>Bacillota</taxon>
        <taxon>Bacilli</taxon>
        <taxon>Bacillales</taxon>
        <taxon>Listeriaceae</taxon>
        <taxon>Listeria</taxon>
        <taxon>Listeria cossartiae</taxon>
    </lineage>
</organism>
<dbReference type="RefSeq" id="WP_185605293.1">
    <property type="nucleotide sequence ID" value="NZ_JAARZC010000007.1"/>
</dbReference>
<evidence type="ECO:0008006" key="3">
    <source>
        <dbReference type="Google" id="ProtNLM"/>
    </source>
</evidence>
<dbReference type="AlphaFoldDB" id="A0A7X0ZF00"/>
<proteinExistence type="predicted"/>
<protein>
    <recommendedName>
        <fullName evidence="3">Bacteriophage abortive infection AbiH</fullName>
    </recommendedName>
</protein>
<sequence>MEITYLVGNGFDMMYGLKTSYNQFYEYMLREFSKNKIKNNFFYNQIKEDVVKWSDFEWMIGLSTKSEREVNDFLAKNEQFTETDLGKELFDKKHFLDSLEEFHEDFENYLKMEEENAYIPNLEDALISFLKELDDVFFTQIAEVLHPKMSPCEIKINFLQFNYTNILDRAILKIDWEVVEKSLYELLKIDETYKVTVALGENIHVHESLGKGSFLGVNDRSQLNRSLFSTAELNYLIKPETIDEYDYLKLGQLYSIINRTGLFVIFGMSLGATDLLWWQELIKKVINENVLIVLHRFDKKLTFNKSNSRKYLEIAYSTRRLLFRYKTSAISIAVERKVIPLVNSENLFVDQNYIRSLNLKSKNLKSKNEYMLNH</sequence>
<evidence type="ECO:0000313" key="1">
    <source>
        <dbReference type="EMBL" id="MBC2251098.1"/>
    </source>
</evidence>
<dbReference type="Proteomes" id="UP000559864">
    <property type="component" value="Unassembled WGS sequence"/>
</dbReference>
<dbReference type="EMBL" id="JAARZC010000007">
    <property type="protein sequence ID" value="MBC2251098.1"/>
    <property type="molecule type" value="Genomic_DNA"/>
</dbReference>
<evidence type="ECO:0000313" key="2">
    <source>
        <dbReference type="Proteomes" id="UP000559864"/>
    </source>
</evidence>
<reference evidence="1 2" key="1">
    <citation type="submission" date="2020-03" db="EMBL/GenBank/DDBJ databases">
        <title>Soil Listeria distribution.</title>
        <authorList>
            <person name="Liao J."/>
            <person name="Wiedmann M."/>
        </authorList>
    </citation>
    <scope>NUCLEOTIDE SEQUENCE [LARGE SCALE GENOMIC DNA]</scope>
    <source>
        <strain evidence="1 2">FSL L7-0123</strain>
    </source>
</reference>
<gene>
    <name evidence="1" type="ORF">HCB49_13965</name>
</gene>